<comment type="caution">
    <text evidence="2">The sequence shown here is derived from an EMBL/GenBank/DDBJ whole genome shotgun (WGS) entry which is preliminary data.</text>
</comment>
<feature type="transmembrane region" description="Helical" evidence="1">
    <location>
        <begin position="106"/>
        <end position="123"/>
    </location>
</feature>
<protein>
    <recommendedName>
        <fullName evidence="4">DUF2955 domain-containing protein</fullName>
    </recommendedName>
</protein>
<proteinExistence type="predicted"/>
<dbReference type="Proteomes" id="UP001157961">
    <property type="component" value="Unassembled WGS sequence"/>
</dbReference>
<organism evidence="2 3">
    <name type="scientific">Shimia sagamensis</name>
    <dbReference type="NCBI Taxonomy" id="1566352"/>
    <lineage>
        <taxon>Bacteria</taxon>
        <taxon>Pseudomonadati</taxon>
        <taxon>Pseudomonadota</taxon>
        <taxon>Alphaproteobacteria</taxon>
        <taxon>Rhodobacterales</taxon>
        <taxon>Roseobacteraceae</taxon>
    </lineage>
</organism>
<gene>
    <name evidence="2" type="ORF">SAMN06265373_101419</name>
</gene>
<reference evidence="2 3" key="1">
    <citation type="submission" date="2017-05" db="EMBL/GenBank/DDBJ databases">
        <authorList>
            <person name="Varghese N."/>
            <person name="Submissions S."/>
        </authorList>
    </citation>
    <scope>NUCLEOTIDE SEQUENCE [LARGE SCALE GENOMIC DNA]</scope>
    <source>
        <strain evidence="2 3">DSM 29734</strain>
    </source>
</reference>
<dbReference type="InterPro" id="IPR022604">
    <property type="entry name" value="DUF2955"/>
</dbReference>
<keyword evidence="1" id="KW-0812">Transmembrane</keyword>
<evidence type="ECO:0000313" key="3">
    <source>
        <dbReference type="Proteomes" id="UP001157961"/>
    </source>
</evidence>
<feature type="transmembrane region" description="Helical" evidence="1">
    <location>
        <begin position="247"/>
        <end position="271"/>
    </location>
</feature>
<feature type="transmembrane region" description="Helical" evidence="1">
    <location>
        <begin position="20"/>
        <end position="46"/>
    </location>
</feature>
<feature type="transmembrane region" description="Helical" evidence="1">
    <location>
        <begin position="310"/>
        <end position="333"/>
    </location>
</feature>
<dbReference type="RefSeq" id="WP_283424276.1">
    <property type="nucleotide sequence ID" value="NZ_FXTY01000001.1"/>
</dbReference>
<sequence>MPTEAQTGADNRGIRLAVGVAGHFALAILIGWPLATICTVFVVLFLQAPGPMPPIAIRTLFRHAVVFLVFSWLISSALSPYPVPFLMALALAVATSFYWSTKGAGMLSVVLALMAALMLPTLVLTSQELALTLVIWIPLNLVLAWLWTVAMFKFYPPTPRGVAAATKPEAPHYDPNRLVLRMSLVTIPFAIYFYLIGSGALVTLLFVAILSQQLSTATAAGPTVAKTMLKANFIGGLVSIACYELTVIAPLMLTAFLVFAVAAFLLAFWFVSDRPDASMAGTALTTTVILFGGSIAPFGDDADVKMIDRLVQIGNALIFVLIAYIVVDAFFPLDPEKKKKRSRKGLRSLLRRAKV</sequence>
<feature type="transmembrane region" description="Helical" evidence="1">
    <location>
        <begin position="129"/>
        <end position="150"/>
    </location>
</feature>
<dbReference type="Pfam" id="PF11168">
    <property type="entry name" value="DUF2955"/>
    <property type="match status" value="1"/>
</dbReference>
<feature type="transmembrane region" description="Helical" evidence="1">
    <location>
        <begin position="189"/>
        <end position="210"/>
    </location>
</feature>
<dbReference type="EMBL" id="FXTY01000001">
    <property type="protein sequence ID" value="SMP04164.1"/>
    <property type="molecule type" value="Genomic_DNA"/>
</dbReference>
<keyword evidence="1" id="KW-0472">Membrane</keyword>
<evidence type="ECO:0000313" key="2">
    <source>
        <dbReference type="EMBL" id="SMP04164.1"/>
    </source>
</evidence>
<keyword evidence="3" id="KW-1185">Reference proteome</keyword>
<accession>A0ABY1N9K9</accession>
<evidence type="ECO:0000256" key="1">
    <source>
        <dbReference type="SAM" id="Phobius"/>
    </source>
</evidence>
<feature type="transmembrane region" description="Helical" evidence="1">
    <location>
        <begin position="278"/>
        <end position="298"/>
    </location>
</feature>
<evidence type="ECO:0008006" key="4">
    <source>
        <dbReference type="Google" id="ProtNLM"/>
    </source>
</evidence>
<name>A0ABY1N9K9_9RHOB</name>
<keyword evidence="1" id="KW-1133">Transmembrane helix</keyword>